<protein>
    <submittedName>
        <fullName evidence="2">Uncharacterized protein</fullName>
    </submittedName>
</protein>
<gene>
    <name evidence="2" type="ORF">ABS24_07365</name>
</gene>
<keyword evidence="1" id="KW-1133">Transmembrane helix</keyword>
<keyword evidence="1" id="KW-0472">Membrane</keyword>
<accession>A0A0R2U5U8</accession>
<evidence type="ECO:0000313" key="2">
    <source>
        <dbReference type="EMBL" id="KRO94908.1"/>
    </source>
</evidence>
<proteinExistence type="predicted"/>
<reference evidence="2 3" key="1">
    <citation type="submission" date="2015-10" db="EMBL/GenBank/DDBJ databases">
        <title>Metagenome-Assembled Genomes uncover a global brackish microbiome.</title>
        <authorList>
            <person name="Hugerth L.W."/>
            <person name="Larsson J."/>
            <person name="Alneberg J."/>
            <person name="Lindh M.V."/>
            <person name="Legrand C."/>
            <person name="Pinhassi J."/>
            <person name="Andersson A.F."/>
        </authorList>
    </citation>
    <scope>NUCLEOTIDE SEQUENCE [LARGE SCALE GENOMIC DNA]</scope>
    <source>
        <strain evidence="2">BACL26 MAG-121220-bin70</strain>
    </source>
</reference>
<sequence length="69" mass="6874">MDKLSAIIGQLTSLIVSLIVLGVAAGVVFGGNVPFVSDVLGNVVGLVSELGDAGLVGLLVAGYLMSKMD</sequence>
<feature type="transmembrane region" description="Helical" evidence="1">
    <location>
        <begin position="43"/>
        <end position="65"/>
    </location>
</feature>
<dbReference type="EMBL" id="LICA01000124">
    <property type="protein sequence ID" value="KRO94908.1"/>
    <property type="molecule type" value="Genomic_DNA"/>
</dbReference>
<organism evidence="2 3">
    <name type="scientific">SAR92 bacterium BACL26 MAG-121220-bin70</name>
    <dbReference type="NCBI Taxonomy" id="1655626"/>
    <lineage>
        <taxon>Bacteria</taxon>
        <taxon>Pseudomonadati</taxon>
        <taxon>Pseudomonadota</taxon>
        <taxon>Gammaproteobacteria</taxon>
        <taxon>Cellvibrionales</taxon>
        <taxon>Porticoccaceae</taxon>
        <taxon>SAR92 clade</taxon>
    </lineage>
</organism>
<comment type="caution">
    <text evidence="2">The sequence shown here is derived from an EMBL/GenBank/DDBJ whole genome shotgun (WGS) entry which is preliminary data.</text>
</comment>
<feature type="transmembrane region" description="Helical" evidence="1">
    <location>
        <begin position="7"/>
        <end position="31"/>
    </location>
</feature>
<name>A0A0R2U5U8_9GAMM</name>
<dbReference type="Proteomes" id="UP000051213">
    <property type="component" value="Unassembled WGS sequence"/>
</dbReference>
<evidence type="ECO:0000313" key="3">
    <source>
        <dbReference type="Proteomes" id="UP000051213"/>
    </source>
</evidence>
<keyword evidence="1" id="KW-0812">Transmembrane</keyword>
<dbReference type="AlphaFoldDB" id="A0A0R2U5U8"/>
<evidence type="ECO:0000256" key="1">
    <source>
        <dbReference type="SAM" id="Phobius"/>
    </source>
</evidence>